<evidence type="ECO:0000256" key="6">
    <source>
        <dbReference type="ARBA" id="ARBA00023277"/>
    </source>
</evidence>
<feature type="signal peptide" evidence="11">
    <location>
        <begin position="1"/>
        <end position="16"/>
    </location>
</feature>
<dbReference type="GO" id="GO:0008810">
    <property type="term" value="F:cellulase activity"/>
    <property type="evidence" value="ECO:0007669"/>
    <property type="project" value="UniProtKB-EC"/>
</dbReference>
<sequence>MNCLFLLPLFFALAGAADPPYGALSVSGTNLKGSGGQNVALHGMSLFWSQWESEFYNEETVRALKCQWNSNVVRAAMAVEEGGYLSNPSAEQARVEAVINAAISQGIYVIVDWHDHNAQNHGDQAVAFFTAIAQKYGSNPHVLYEIFNEPLQVDWSSVIKPYAERVIAAIRAVDPDNVIIVGTPTWSQDVDVAANSPITGQKNIMYTLHYYAATHKQDLRNKLTTAVNKGLPVFVTEYGTVTADGNGYVDATESQTWWNFLDGLSISYLNWAMDDKDEKSAALTPGSTSAQVGDSSRWTESGKLVQARLASQNNGVSCSGSAATTTTTRATTTTTRTAATTTRAGATTTTTRAPTTTTRAAASSGSGSVSAAVSRVNSWEGGSQVNVVLTNSGSSAICSVRFSVTIPSGTTVAGSWNMDPVSGTSQYNTPSWMQIAAGGNTGNQIGMTLNGSGTPTVAVASSSAC</sequence>
<evidence type="ECO:0000256" key="3">
    <source>
        <dbReference type="ARBA" id="ARBA00022729"/>
    </source>
</evidence>
<evidence type="ECO:0000256" key="11">
    <source>
        <dbReference type="SAM" id="SignalP"/>
    </source>
</evidence>
<dbReference type="InterPro" id="IPR012291">
    <property type="entry name" value="CBM2_carb-bd_dom_sf"/>
</dbReference>
<evidence type="ECO:0000256" key="2">
    <source>
        <dbReference type="ARBA" id="ARBA00005641"/>
    </source>
</evidence>
<gene>
    <name evidence="13" type="primary">eng1A</name>
</gene>
<dbReference type="Gene3D" id="3.20.20.80">
    <property type="entry name" value="Glycosidases"/>
    <property type="match status" value="1"/>
</dbReference>
<evidence type="ECO:0000256" key="7">
    <source>
        <dbReference type="ARBA" id="ARBA00023295"/>
    </source>
</evidence>
<evidence type="ECO:0000256" key="10">
    <source>
        <dbReference type="SAM" id="MobiDB-lite"/>
    </source>
</evidence>
<dbReference type="SMART" id="SM00637">
    <property type="entry name" value="CBD_II"/>
    <property type="match status" value="1"/>
</dbReference>
<feature type="region of interest" description="Disordered" evidence="10">
    <location>
        <begin position="316"/>
        <end position="364"/>
    </location>
</feature>
<dbReference type="Pfam" id="PF00553">
    <property type="entry name" value="CBM_2"/>
    <property type="match status" value="1"/>
</dbReference>
<dbReference type="GO" id="GO:0030245">
    <property type="term" value="P:cellulose catabolic process"/>
    <property type="evidence" value="ECO:0007669"/>
    <property type="project" value="UniProtKB-KW"/>
</dbReference>
<keyword evidence="4 9" id="KW-0378">Hydrolase</keyword>
<dbReference type="InterPro" id="IPR017853">
    <property type="entry name" value="GH"/>
</dbReference>
<dbReference type="GO" id="GO:0030247">
    <property type="term" value="F:polysaccharide binding"/>
    <property type="evidence" value="ECO:0007669"/>
    <property type="project" value="InterPro"/>
</dbReference>
<dbReference type="Gene3D" id="2.60.40.290">
    <property type="match status" value="1"/>
</dbReference>
<keyword evidence="8 9" id="KW-0624">Polysaccharide degradation</keyword>
<dbReference type="InterPro" id="IPR018087">
    <property type="entry name" value="Glyco_hydro_5_CS"/>
</dbReference>
<evidence type="ECO:0000313" key="13">
    <source>
        <dbReference type="EMBL" id="ABV54446.1"/>
    </source>
</evidence>
<organism evidence="13">
    <name type="scientific">Radopholus similis</name>
    <name type="common">Burrowing nematode worm</name>
    <name type="synonym">Tylenchus similis</name>
    <dbReference type="NCBI Taxonomy" id="46012"/>
    <lineage>
        <taxon>Eukaryota</taxon>
        <taxon>Metazoa</taxon>
        <taxon>Ecdysozoa</taxon>
        <taxon>Nematoda</taxon>
        <taxon>Chromadorea</taxon>
        <taxon>Rhabditida</taxon>
        <taxon>Tylenchina</taxon>
        <taxon>Tylenchomorpha</taxon>
        <taxon>Tylenchoidea</taxon>
        <taxon>Pratylenchidae</taxon>
        <taxon>Radopholinae</taxon>
        <taxon>Radopholus</taxon>
    </lineage>
</organism>
<keyword evidence="3 11" id="KW-0732">Signal</keyword>
<evidence type="ECO:0000259" key="12">
    <source>
        <dbReference type="PROSITE" id="PS51173"/>
    </source>
</evidence>
<accession>B2XBK6</accession>
<dbReference type="PROSITE" id="PS51173">
    <property type="entry name" value="CBM2"/>
    <property type="match status" value="1"/>
</dbReference>
<evidence type="ECO:0000256" key="9">
    <source>
        <dbReference type="RuleBase" id="RU361153"/>
    </source>
</evidence>
<protein>
    <recommendedName>
        <fullName evidence="9">Endoglucanase</fullName>
        <ecNumber evidence="9">3.2.1.4</ecNumber>
    </recommendedName>
</protein>
<dbReference type="EMBL" id="EF693940">
    <property type="protein sequence ID" value="ABV54446.1"/>
    <property type="molecule type" value="Genomic_DNA"/>
</dbReference>
<proteinExistence type="inferred from homology"/>
<dbReference type="SUPFAM" id="SSF49384">
    <property type="entry name" value="Carbohydrate-binding domain"/>
    <property type="match status" value="1"/>
</dbReference>
<dbReference type="InterPro" id="IPR001919">
    <property type="entry name" value="CBD2"/>
</dbReference>
<comment type="similarity">
    <text evidence="2 9">Belongs to the glycosyl hydrolase 5 (cellulase A) family.</text>
</comment>
<feature type="chain" id="PRO_5002785221" description="Endoglucanase" evidence="11">
    <location>
        <begin position="17"/>
        <end position="465"/>
    </location>
</feature>
<dbReference type="PROSITE" id="PS00659">
    <property type="entry name" value="GLYCOSYL_HYDROL_F5"/>
    <property type="match status" value="1"/>
</dbReference>
<dbReference type="PANTHER" id="PTHR34142:SF1">
    <property type="entry name" value="GLYCOSIDE HYDROLASE FAMILY 5 DOMAIN-CONTAINING PROTEIN"/>
    <property type="match status" value="1"/>
</dbReference>
<dbReference type="PANTHER" id="PTHR34142">
    <property type="entry name" value="ENDO-BETA-1,4-GLUCANASE A"/>
    <property type="match status" value="1"/>
</dbReference>
<evidence type="ECO:0000256" key="4">
    <source>
        <dbReference type="ARBA" id="ARBA00022801"/>
    </source>
</evidence>
<keyword evidence="7 9" id="KW-0326">Glycosidase</keyword>
<evidence type="ECO:0000256" key="1">
    <source>
        <dbReference type="ARBA" id="ARBA00000966"/>
    </source>
</evidence>
<dbReference type="SUPFAM" id="SSF51445">
    <property type="entry name" value="(Trans)glycosidases"/>
    <property type="match status" value="1"/>
</dbReference>
<dbReference type="AlphaFoldDB" id="B2XBK6"/>
<evidence type="ECO:0000256" key="5">
    <source>
        <dbReference type="ARBA" id="ARBA00023001"/>
    </source>
</evidence>
<dbReference type="Pfam" id="PF00150">
    <property type="entry name" value="Cellulase"/>
    <property type="match status" value="1"/>
</dbReference>
<name>B2XBK6_RADSI</name>
<dbReference type="InterPro" id="IPR001547">
    <property type="entry name" value="Glyco_hydro_5"/>
</dbReference>
<keyword evidence="6 9" id="KW-0119">Carbohydrate metabolism</keyword>
<dbReference type="InterPro" id="IPR008965">
    <property type="entry name" value="CBM2/CBM3_carb-bd_dom_sf"/>
</dbReference>
<comment type="catalytic activity">
    <reaction evidence="1 9">
        <text>Endohydrolysis of (1-&gt;4)-beta-D-glucosidic linkages in cellulose, lichenin and cereal beta-D-glucans.</text>
        <dbReference type="EC" id="3.2.1.4"/>
    </reaction>
</comment>
<evidence type="ECO:0000256" key="8">
    <source>
        <dbReference type="ARBA" id="ARBA00023326"/>
    </source>
</evidence>
<feature type="domain" description="CBM2" evidence="12">
    <location>
        <begin position="360"/>
        <end position="465"/>
    </location>
</feature>
<dbReference type="CAZy" id="CBM2">
    <property type="family name" value="Carbohydrate-Binding Module Family 2"/>
</dbReference>
<dbReference type="CAZy" id="GH5">
    <property type="family name" value="Glycoside Hydrolase Family 5"/>
</dbReference>
<keyword evidence="5 9" id="KW-0136">Cellulose degradation</keyword>
<reference evidence="13" key="1">
    <citation type="journal article" date="2008" name="Plant Pathol.">
        <title>A family of GHF5 endo-1,4-beta-glucanases in the migratory plant-parasitic nematode Radopholus similis.</title>
        <authorList>
            <person name="Haegeman A."/>
            <person name="Jacob J."/>
            <person name="Vanholme B."/>
            <person name="Kyndt T."/>
            <person name="Gheysen G."/>
        </authorList>
    </citation>
    <scope>NUCLEOTIDE SEQUENCE</scope>
</reference>
<feature type="compositionally biased region" description="Low complexity" evidence="10">
    <location>
        <begin position="319"/>
        <end position="364"/>
    </location>
</feature>
<dbReference type="EC" id="3.2.1.4" evidence="9"/>